<dbReference type="InterPro" id="IPR036388">
    <property type="entry name" value="WH-like_DNA-bd_sf"/>
</dbReference>
<dbReference type="PANTHER" id="PTHR33795:SF1">
    <property type="entry name" value="INSERTION ELEMENT IS150 PROTEIN INSJ"/>
    <property type="match status" value="1"/>
</dbReference>
<keyword evidence="4" id="KW-1185">Reference proteome</keyword>
<name>A0A254Q0L5_9BURK</name>
<comment type="caution">
    <text evidence="3">The sequence shown here is derived from an EMBL/GenBank/DDBJ whole genome shotgun (WGS) entry which is preliminary data.</text>
</comment>
<comment type="similarity">
    <text evidence="1">Belongs to the IS150/IS1296 orfA family.</text>
</comment>
<evidence type="ECO:0000256" key="1">
    <source>
        <dbReference type="ARBA" id="ARBA00038232"/>
    </source>
</evidence>
<gene>
    <name evidence="3" type="ORF">CBI30_04365</name>
</gene>
<dbReference type="InterPro" id="IPR055247">
    <property type="entry name" value="InsJ-like_HTH"/>
</dbReference>
<proteinExistence type="inferred from homology"/>
<dbReference type="GO" id="GO:0043565">
    <property type="term" value="F:sequence-specific DNA binding"/>
    <property type="evidence" value="ECO:0007669"/>
    <property type="project" value="InterPro"/>
</dbReference>
<organism evidence="3 4">
    <name type="scientific">Polynucleobacter aenigmaticus</name>
    <dbReference type="NCBI Taxonomy" id="1743164"/>
    <lineage>
        <taxon>Bacteria</taxon>
        <taxon>Pseudomonadati</taxon>
        <taxon>Pseudomonadota</taxon>
        <taxon>Betaproteobacteria</taxon>
        <taxon>Burkholderiales</taxon>
        <taxon>Burkholderiaceae</taxon>
        <taxon>Polynucleobacter</taxon>
    </lineage>
</organism>
<dbReference type="SUPFAM" id="SSF48295">
    <property type="entry name" value="TrpR-like"/>
    <property type="match status" value="2"/>
</dbReference>
<accession>A0A254Q0L5</accession>
<dbReference type="PANTHER" id="PTHR33795">
    <property type="entry name" value="INSERTION ELEMENT IS150 PROTEIN INSJ"/>
    <property type="match status" value="1"/>
</dbReference>
<protein>
    <recommendedName>
        <fullName evidence="2">Insertion element IS150 protein InsJ-like helix-turn-helix domain-containing protein</fullName>
    </recommendedName>
</protein>
<dbReference type="AlphaFoldDB" id="A0A254Q0L5"/>
<evidence type="ECO:0000313" key="3">
    <source>
        <dbReference type="EMBL" id="OWS72074.1"/>
    </source>
</evidence>
<evidence type="ECO:0000259" key="2">
    <source>
        <dbReference type="Pfam" id="PF13518"/>
    </source>
</evidence>
<evidence type="ECO:0000313" key="4">
    <source>
        <dbReference type="Proteomes" id="UP000198104"/>
    </source>
</evidence>
<dbReference type="InterPro" id="IPR052057">
    <property type="entry name" value="IS150/IS1296_orfA-like"/>
</dbReference>
<feature type="domain" description="Insertion element IS150 protein InsJ-like helix-turn-helix" evidence="2">
    <location>
        <begin position="62"/>
        <end position="115"/>
    </location>
</feature>
<dbReference type="Gene3D" id="1.10.10.10">
    <property type="entry name" value="Winged helix-like DNA-binding domain superfamily/Winged helix DNA-binding domain"/>
    <property type="match status" value="2"/>
</dbReference>
<dbReference type="EMBL" id="NGUO01000006">
    <property type="protein sequence ID" value="OWS72074.1"/>
    <property type="molecule type" value="Genomic_DNA"/>
</dbReference>
<dbReference type="Pfam" id="PF13518">
    <property type="entry name" value="HTH_28"/>
    <property type="match status" value="1"/>
</dbReference>
<dbReference type="Proteomes" id="UP000198104">
    <property type="component" value="Unassembled WGS sequence"/>
</dbReference>
<dbReference type="InterPro" id="IPR010921">
    <property type="entry name" value="Trp_repressor/repl_initiator"/>
</dbReference>
<sequence length="170" mass="19264">MSKYSKQFKLKVVKEFLKSGGLKRVGHLFEISHSDVRKWTLAYQAHGHSGLNPSYQRHSPEFKVQVLRYMAVHQISARPAAAHFSIGSMTTILQWQKLYNEGGITALANQPVGRPPMPHFNIKALLKKPVSELTPAEMRRRLEYAEAEAAYLKKLEALAQSKAVKENKPK</sequence>
<dbReference type="OrthoDB" id="9765502at2"/>
<reference evidence="3 4" key="1">
    <citation type="submission" date="2017-05" db="EMBL/GenBank/DDBJ databases">
        <title>Polynucleobacter sp. MWH-K35W1 isolated from the permanently anoxic monimolimnion of a meromictic lake.</title>
        <authorList>
            <person name="Hahn M.W."/>
        </authorList>
    </citation>
    <scope>NUCLEOTIDE SEQUENCE [LARGE SCALE GENOMIC DNA]</scope>
    <source>
        <strain evidence="3 4">MWH-K35W1</strain>
    </source>
</reference>